<feature type="repeat" description="WD" evidence="6">
    <location>
        <begin position="1049"/>
        <end position="1090"/>
    </location>
</feature>
<feature type="repeat" description="WD" evidence="6">
    <location>
        <begin position="1315"/>
        <end position="1340"/>
    </location>
</feature>
<dbReference type="InterPro" id="IPR027417">
    <property type="entry name" value="P-loop_NTPase"/>
</dbReference>
<comment type="function">
    <text evidence="5">Involved in mitochondrial fission. Acts as an adapter protein required to form mitochondrial fission complexes. Formation of these complexes is required to promote constriction and fission of the mitochondrial compartment at a late step in mitochondrial division.</text>
</comment>
<evidence type="ECO:0000256" key="5">
    <source>
        <dbReference type="ARBA" id="ARBA00043913"/>
    </source>
</evidence>
<evidence type="ECO:0000259" key="8">
    <source>
        <dbReference type="Pfam" id="PF17100"/>
    </source>
</evidence>
<keyword evidence="2" id="KW-0677">Repeat</keyword>
<dbReference type="Pfam" id="PF17100">
    <property type="entry name" value="NACHT_N"/>
    <property type="match status" value="1"/>
</dbReference>
<keyword evidence="11" id="KW-1185">Reference proteome</keyword>
<dbReference type="STRING" id="105351.A0A401L3U4"/>
<dbReference type="PROSITE" id="PS50082">
    <property type="entry name" value="WD_REPEATS_2"/>
    <property type="match status" value="3"/>
</dbReference>
<evidence type="ECO:0000256" key="1">
    <source>
        <dbReference type="ARBA" id="ARBA00022574"/>
    </source>
</evidence>
<dbReference type="InterPro" id="IPR056884">
    <property type="entry name" value="NPHP3-like_N"/>
</dbReference>
<dbReference type="InterPro" id="IPR001680">
    <property type="entry name" value="WD40_rpt"/>
</dbReference>
<evidence type="ECO:0000256" key="6">
    <source>
        <dbReference type="PROSITE-ProRule" id="PRU00221"/>
    </source>
</evidence>
<feature type="compositionally biased region" description="Polar residues" evidence="7">
    <location>
        <begin position="69"/>
        <end position="83"/>
    </location>
</feature>
<organism evidence="10 11">
    <name type="scientific">Aspergillus awamori</name>
    <name type="common">Black koji mold</name>
    <dbReference type="NCBI Taxonomy" id="105351"/>
    <lineage>
        <taxon>Eukaryota</taxon>
        <taxon>Fungi</taxon>
        <taxon>Dikarya</taxon>
        <taxon>Ascomycota</taxon>
        <taxon>Pezizomycotina</taxon>
        <taxon>Eurotiomycetes</taxon>
        <taxon>Eurotiomycetidae</taxon>
        <taxon>Eurotiales</taxon>
        <taxon>Aspergillaceae</taxon>
        <taxon>Aspergillus</taxon>
    </lineage>
</organism>
<dbReference type="Gene3D" id="2.130.10.10">
    <property type="entry name" value="YVTN repeat-like/Quinoprotein amine dehydrogenase"/>
    <property type="match status" value="3"/>
</dbReference>
<proteinExistence type="inferred from homology"/>
<evidence type="ECO:0000259" key="9">
    <source>
        <dbReference type="Pfam" id="PF24883"/>
    </source>
</evidence>
<feature type="domain" description="Nephrocystin 3-like N-terminal" evidence="9">
    <location>
        <begin position="386"/>
        <end position="425"/>
    </location>
</feature>
<comment type="caution">
    <text evidence="10">The sequence shown here is derived from an EMBL/GenBank/DDBJ whole genome shotgun (WGS) entry which is preliminary data.</text>
</comment>
<dbReference type="SUPFAM" id="SSF63829">
    <property type="entry name" value="Calcium-dependent phosphotriesterase"/>
    <property type="match status" value="1"/>
</dbReference>
<dbReference type="SMART" id="SM00320">
    <property type="entry name" value="WD40"/>
    <property type="match status" value="8"/>
</dbReference>
<gene>
    <name evidence="10" type="ORF">AAWM_09070</name>
</gene>
<dbReference type="InterPro" id="IPR031359">
    <property type="entry name" value="NACHT_N"/>
</dbReference>
<sequence length="1501" mass="167896">METSRSEDVATASGSCWNLLRGVFSSRKQRLQTIDHLKEAGQFNFTQKDPFSPPPAIDPSSPAQLATPVPSSNAISNDTSSMGSSGLKGLWWEAYEQLIRDPNNAKLVKAYKSTLLQEHREGRGTEEDDQAVLSRLHSIIRQRFKDIQESQTRFQLGGKEIVVRDQVRRVVNSFVSVKSIVTTIVSSEPHAALAWAGALVLLVGPITRFITQDADAADGFESITRLMTFYAVVEYDWVEKIPRDKSPDQSKQQEALARSVKAQVIKLYANILQFQIRLAKHYSRSGLFRTLQDVGAPEDWKGMIQTIETINTAIRQDLQGMDSSVLLRFEKRFRETSSEIKKDLEKIKFNQSFSQLQIAPEAGIEAEKYDTKDRCFEGTQTSIIQRIRNWIESPGPEHIFWLHGIAGGGKSTISRTIAAQCRDRDALPDTICLGAGKEHVSLRMQWNHLILQPLLNLEKRNRLLPLTLVVVIDALDECQPMSEDDPVSAILRLLDEAHQPNFVRLKIFLTSRPQKHIFTSFQHDVSESHCCIAGLHGEGSNYDKGRFQQDIKNTLKHKLREIADRHGLEPEWPGDRRLNALSEKADGLWIYASTAWRFIGDYRVTKEKAKSRLDLLLRDDRTPRETVDRTYVEVLQDILDPATPEETDDTRLIFQATVGAIIVLCEPLSMAALSDLIGKDIADMKDILESLSSVIHLAASQDSPIRLVHPSFPEYLTSEDRCLDRTFLVSRKEKHIDLFINCIETLSNTLRRDICQFGDVSTLNCDIDPDMVHLKIPPHVKYACIYWLEHLQLSGSSHLVLDNGPVYRFLQKHLLHWLESLSIMGMISEGMRAVIKLSEYLISLPCGGRSGLCDFVHDIKRFMRHSRTIIEKAPLQVYISALIYTPEQSLVRKQYENAIPEWIIEPPAMRKSWSPLLQTLGGYEALSDISDACKGLALSPDGKLLATSKVEIWDTTTGTLLNTLKPMGIGCSVSFSRDGKKVLSLSKEGNVREWDVSSGRLIKQIKSPIQGQWALAQTFSVDRTRAASYSLGGTHLLLDIKRGKVTKSFKPHESKLLSMALSPNGELLATLCTKGMVRMWNTTDATLDYSFEAGDLQRISTGKVAFCPTEDVIAVLWAKTISIWCLKTHHRLKSFSADDVRDLTFSQDSKILISSGLDQQQKGKVKWWDWASGTAVKAIYGGGQLLQLSPDGRLLASAQDYQSDQRNLINVWDATSGELLHVLDDSTSPAQVFEFSKNGSLLATKSVQEGIRLWDLTGKPVNENSVKQISSSHIYQLYLAPDHNNVAVMSDRIFLWNTGVCLRITPDRVISDGNISHTAWSPDNTHLASVSGNGTVLLWDTVTWTLRRLIGDYPGGERHTPRAIAFSPDGKLLASGWTRGFSSWEPRSPEGGTSLWDVKTGILIGTRGVAASRQTLCFSANGTSIMTDIGRADIRSFYKGSEYASSRDLAVFEDEWARIGNEVILLPNDYHATCAAATDDLLIMGHASGKVTFLRAKTPED</sequence>
<dbReference type="SUPFAM" id="SSF52540">
    <property type="entry name" value="P-loop containing nucleoside triphosphate hydrolases"/>
    <property type="match status" value="1"/>
</dbReference>
<protein>
    <recommendedName>
        <fullName evidence="4">Mitochondrial division protein 1</fullName>
    </recommendedName>
</protein>
<evidence type="ECO:0000256" key="2">
    <source>
        <dbReference type="ARBA" id="ARBA00022737"/>
    </source>
</evidence>
<dbReference type="PROSITE" id="PS50294">
    <property type="entry name" value="WD_REPEATS_REGION"/>
    <property type="match status" value="1"/>
</dbReference>
<feature type="region of interest" description="Disordered" evidence="7">
    <location>
        <begin position="45"/>
        <end position="83"/>
    </location>
</feature>
<feature type="repeat" description="WD" evidence="6">
    <location>
        <begin position="972"/>
        <end position="1004"/>
    </location>
</feature>
<dbReference type="Proteomes" id="UP000286921">
    <property type="component" value="Unassembled WGS sequence"/>
</dbReference>
<evidence type="ECO:0000256" key="4">
    <source>
        <dbReference type="ARBA" id="ARBA00039789"/>
    </source>
</evidence>
<dbReference type="InterPro" id="IPR011047">
    <property type="entry name" value="Quinoprotein_ADH-like_sf"/>
</dbReference>
<feature type="domain" description="NWD NACHT-NTPase N-terminal" evidence="8">
    <location>
        <begin position="90"/>
        <end position="317"/>
    </location>
</feature>
<dbReference type="PANTHER" id="PTHR22847">
    <property type="entry name" value="WD40 REPEAT PROTEIN"/>
    <property type="match status" value="1"/>
</dbReference>
<dbReference type="PANTHER" id="PTHR22847:SF637">
    <property type="entry name" value="WD REPEAT DOMAIN 5B"/>
    <property type="match status" value="1"/>
</dbReference>
<dbReference type="InterPro" id="IPR015943">
    <property type="entry name" value="WD40/YVTN_repeat-like_dom_sf"/>
</dbReference>
<reference evidence="10 11" key="1">
    <citation type="submission" date="2016-09" db="EMBL/GenBank/DDBJ databases">
        <title>Aspergillus awamori IFM 58123T.</title>
        <authorList>
            <person name="Kusuya Y."/>
            <person name="Shimizu M."/>
            <person name="Takahashi H."/>
            <person name="Yaguchi T."/>
        </authorList>
    </citation>
    <scope>NUCLEOTIDE SEQUENCE [LARGE SCALE GENOMIC DNA]</scope>
    <source>
        <strain evidence="10 11">IFM 58123</strain>
    </source>
</reference>
<dbReference type="SUPFAM" id="SSF50998">
    <property type="entry name" value="Quinoprotein alcohol dehydrogenase-like"/>
    <property type="match status" value="1"/>
</dbReference>
<comment type="similarity">
    <text evidence="3">Belongs to the WD repeat MDV1/CAF4 family.</text>
</comment>
<evidence type="ECO:0000256" key="7">
    <source>
        <dbReference type="SAM" id="MobiDB-lite"/>
    </source>
</evidence>
<evidence type="ECO:0000256" key="3">
    <source>
        <dbReference type="ARBA" id="ARBA00038415"/>
    </source>
</evidence>
<dbReference type="GO" id="GO:1990234">
    <property type="term" value="C:transferase complex"/>
    <property type="evidence" value="ECO:0007669"/>
    <property type="project" value="UniProtKB-ARBA"/>
</dbReference>
<feature type="domain" description="Nephrocystin 3-like N-terminal" evidence="9">
    <location>
        <begin position="436"/>
        <end position="512"/>
    </location>
</feature>
<accession>A0A401L3U4</accession>
<dbReference type="EMBL" id="BDHI01000028">
    <property type="protein sequence ID" value="GCB26185.1"/>
    <property type="molecule type" value="Genomic_DNA"/>
</dbReference>
<dbReference type="Gene3D" id="3.40.50.300">
    <property type="entry name" value="P-loop containing nucleotide triphosphate hydrolases"/>
    <property type="match status" value="1"/>
</dbReference>
<keyword evidence="1 6" id="KW-0853">WD repeat</keyword>
<name>A0A401L3U4_ASPAW</name>
<evidence type="ECO:0000313" key="11">
    <source>
        <dbReference type="Proteomes" id="UP000286921"/>
    </source>
</evidence>
<evidence type="ECO:0000313" key="10">
    <source>
        <dbReference type="EMBL" id="GCB26185.1"/>
    </source>
</evidence>
<dbReference type="Pfam" id="PF24883">
    <property type="entry name" value="NPHP3_N"/>
    <property type="match status" value="2"/>
</dbReference>
<dbReference type="Pfam" id="PF00400">
    <property type="entry name" value="WD40"/>
    <property type="match status" value="2"/>
</dbReference>